<protein>
    <submittedName>
        <fullName evidence="4">Phage tail sheath family protein</fullName>
    </submittedName>
</protein>
<reference evidence="4 5" key="2">
    <citation type="submission" date="2018-03" db="EMBL/GenBank/DDBJ databases">
        <title>The ancient ancestry and fast evolution of plastids.</title>
        <authorList>
            <person name="Moore K.R."/>
            <person name="Magnabosco C."/>
            <person name="Momper L."/>
            <person name="Gold D.A."/>
            <person name="Bosak T."/>
            <person name="Fournier G.P."/>
        </authorList>
    </citation>
    <scope>NUCLEOTIDE SEQUENCE [LARGE SCALE GENOMIC DNA]</scope>
    <source>
        <strain evidence="4 5">ULC007</strain>
    </source>
</reference>
<evidence type="ECO:0000313" key="4">
    <source>
        <dbReference type="EMBL" id="PSB22276.1"/>
    </source>
</evidence>
<comment type="similarity">
    <text evidence="1">Belongs to the myoviridae tail sheath protein family.</text>
</comment>
<evidence type="ECO:0000313" key="5">
    <source>
        <dbReference type="Proteomes" id="UP000238634"/>
    </source>
</evidence>
<dbReference type="PANTHER" id="PTHR35861:SF1">
    <property type="entry name" value="PHAGE TAIL SHEATH PROTEIN"/>
    <property type="match status" value="1"/>
</dbReference>
<evidence type="ECO:0000256" key="1">
    <source>
        <dbReference type="ARBA" id="ARBA00008005"/>
    </source>
</evidence>
<dbReference type="AlphaFoldDB" id="A0A2T1DP51"/>
<sequence>MAQEDRDRLLALSPDPAFRKAINGLFLSGQTVVPLRRKQEFTENFLGLSTGYLADAVIGFFENGGSRCYLARADTLKDRKTALEEAIAGLTTLTDLDLVAIPDAMTLDRDAVIQVQQQVVMHCGKQGDRMAILDAIPGSSIETVKQQRLDLLRNQQEPVNAALYYPWLRNSQNRWVPPCGHVAGIFARSDAARGVFKAPANEEVRDALDLEFAIDNTVQDDLNPAHVNCLRSFPGRGIRVWGARTLSRDPNWRYINVRRVFLTLGRWIDANMRWASFEPNSPRLWVRIQRELSVYLERLWQAGALQGQSPQQAFYVKCDAETNPSDRREAGELITEIGLAVAAPAEFLIIRIIHRAGGIEVSS</sequence>
<dbReference type="PANTHER" id="PTHR35861">
    <property type="match status" value="1"/>
</dbReference>
<dbReference type="InterPro" id="IPR020287">
    <property type="entry name" value="Tail_sheath_C"/>
</dbReference>
<name>A0A2T1DP51_9CYAN</name>
<feature type="domain" description="Tail sheath protein C-terminal" evidence="3">
    <location>
        <begin position="248"/>
        <end position="352"/>
    </location>
</feature>
<dbReference type="InterPro" id="IPR035089">
    <property type="entry name" value="Phage_sheath_subtilisin"/>
</dbReference>
<proteinExistence type="inferred from homology"/>
<dbReference type="Proteomes" id="UP000238634">
    <property type="component" value="Unassembled WGS sequence"/>
</dbReference>
<organism evidence="4 5">
    <name type="scientific">Phormidesmis priestleyi ULC007</name>
    <dbReference type="NCBI Taxonomy" id="1920490"/>
    <lineage>
        <taxon>Bacteria</taxon>
        <taxon>Bacillati</taxon>
        <taxon>Cyanobacteriota</taxon>
        <taxon>Cyanophyceae</taxon>
        <taxon>Leptolyngbyales</taxon>
        <taxon>Leptolyngbyaceae</taxon>
        <taxon>Phormidesmis</taxon>
    </lineage>
</organism>
<comment type="caution">
    <text evidence="4">The sequence shown here is derived from an EMBL/GenBank/DDBJ whole genome shotgun (WGS) entry which is preliminary data.</text>
</comment>
<dbReference type="EMBL" id="PVWG01000001">
    <property type="protein sequence ID" value="PSB22276.1"/>
    <property type="molecule type" value="Genomic_DNA"/>
</dbReference>
<accession>A0A2T1DP51</accession>
<reference evidence="4 5" key="1">
    <citation type="submission" date="2018-02" db="EMBL/GenBank/DDBJ databases">
        <authorList>
            <person name="Cohen D.B."/>
            <person name="Kent A.D."/>
        </authorList>
    </citation>
    <scope>NUCLEOTIDE SEQUENCE [LARGE SCALE GENOMIC DNA]</scope>
    <source>
        <strain evidence="4 5">ULC007</strain>
    </source>
</reference>
<dbReference type="Pfam" id="PF04984">
    <property type="entry name" value="Phage_sheath_1"/>
    <property type="match status" value="1"/>
</dbReference>
<keyword evidence="5" id="KW-1185">Reference proteome</keyword>
<dbReference type="STRING" id="1920490.GCA_001895925_00885"/>
<gene>
    <name evidence="4" type="ORF">C7B65_01685</name>
</gene>
<dbReference type="InterPro" id="IPR052042">
    <property type="entry name" value="Tail_sheath_structural"/>
</dbReference>
<feature type="domain" description="Tail sheath protein subtilisin-like" evidence="2">
    <location>
        <begin position="114"/>
        <end position="246"/>
    </location>
</feature>
<dbReference type="OrthoDB" id="9767864at2"/>
<evidence type="ECO:0000259" key="2">
    <source>
        <dbReference type="Pfam" id="PF04984"/>
    </source>
</evidence>
<dbReference type="Gene3D" id="3.40.50.11780">
    <property type="match status" value="1"/>
</dbReference>
<dbReference type="Pfam" id="PF17482">
    <property type="entry name" value="Phage_sheath_1C"/>
    <property type="match status" value="1"/>
</dbReference>
<evidence type="ECO:0000259" key="3">
    <source>
        <dbReference type="Pfam" id="PF17482"/>
    </source>
</evidence>